<dbReference type="InterPro" id="IPR053317">
    <property type="entry name" value="Tubulin_polyglutamylase"/>
</dbReference>
<name>A0ABY7FHI2_MYAAR</name>
<dbReference type="EMBL" id="CP111022">
    <property type="protein sequence ID" value="WAR20619.1"/>
    <property type="molecule type" value="Genomic_DNA"/>
</dbReference>
<reference evidence="1" key="1">
    <citation type="submission" date="2022-11" db="EMBL/GenBank/DDBJ databases">
        <title>Centuries of genome instability and evolution in soft-shell clam transmissible cancer (bioRxiv).</title>
        <authorList>
            <person name="Hart S.F.M."/>
            <person name="Yonemitsu M.A."/>
            <person name="Giersch R.M."/>
            <person name="Beal B.F."/>
            <person name="Arriagada G."/>
            <person name="Davis B.W."/>
            <person name="Ostrander E.A."/>
            <person name="Goff S.P."/>
            <person name="Metzger M.J."/>
        </authorList>
    </citation>
    <scope>NUCLEOTIDE SEQUENCE</scope>
    <source>
        <strain evidence="1">MELC-2E11</strain>
        <tissue evidence="1">Siphon/mantle</tissue>
    </source>
</reference>
<accession>A0ABY7FHI2</accession>
<dbReference type="InterPro" id="IPR004344">
    <property type="entry name" value="TTL/TTLL_fam"/>
</dbReference>
<sequence>MVATKTTMKIHTKFEIPEKEKDKDVGLLLTALNVYELQQMREEHMLHRDDHPITIVEGSMGRSPNNSPVVWILGKHMETGYLTHVKTVFERLGFHVTNGEDDWDAKSHPETMWVQKNNNHRGVRIKQLDELDFESEGSFVQEFVAKPLLIDKRNFFELVRFDFVLDEDLKLFLMEVNMSPNLSTNHFKGNKRLYQHVIDNDADEMLASDKEITVFSEWCSASECQGTTKCSVTKCRLCSHCLELSLRTSLKDAYLEHYNKGGCMRIFPPTMILCTFLNLNILCFNGKLLY</sequence>
<organism evidence="1 2">
    <name type="scientific">Mya arenaria</name>
    <name type="common">Soft-shell clam</name>
    <dbReference type="NCBI Taxonomy" id="6604"/>
    <lineage>
        <taxon>Eukaryota</taxon>
        <taxon>Metazoa</taxon>
        <taxon>Spiralia</taxon>
        <taxon>Lophotrochozoa</taxon>
        <taxon>Mollusca</taxon>
        <taxon>Bivalvia</taxon>
        <taxon>Autobranchia</taxon>
        <taxon>Heteroconchia</taxon>
        <taxon>Euheterodonta</taxon>
        <taxon>Imparidentia</taxon>
        <taxon>Neoheterodontei</taxon>
        <taxon>Myida</taxon>
        <taxon>Myoidea</taxon>
        <taxon>Myidae</taxon>
        <taxon>Mya</taxon>
    </lineage>
</organism>
<evidence type="ECO:0000313" key="1">
    <source>
        <dbReference type="EMBL" id="WAR20619.1"/>
    </source>
</evidence>
<gene>
    <name evidence="1" type="ORF">MAR_002457</name>
</gene>
<proteinExistence type="predicted"/>
<dbReference type="Pfam" id="PF03133">
    <property type="entry name" value="TTL"/>
    <property type="match status" value="1"/>
</dbReference>
<keyword evidence="2" id="KW-1185">Reference proteome</keyword>
<evidence type="ECO:0000313" key="2">
    <source>
        <dbReference type="Proteomes" id="UP001164746"/>
    </source>
</evidence>
<dbReference type="PANTHER" id="PTHR47113:SF1">
    <property type="entry name" value="LD09343P"/>
    <property type="match status" value="1"/>
</dbReference>
<dbReference type="PANTHER" id="PTHR47113">
    <property type="entry name" value="LD09343P"/>
    <property type="match status" value="1"/>
</dbReference>
<protein>
    <submittedName>
        <fullName evidence="1">TTL15-like protein</fullName>
    </submittedName>
</protein>
<dbReference type="Gene3D" id="3.30.470.20">
    <property type="entry name" value="ATP-grasp fold, B domain"/>
    <property type="match status" value="1"/>
</dbReference>
<dbReference type="Proteomes" id="UP001164746">
    <property type="component" value="Chromosome 11"/>
</dbReference>